<comment type="caution">
    <text evidence="3">The sequence shown here is derived from an EMBL/GenBank/DDBJ whole genome shotgun (WGS) entry which is preliminary data.</text>
</comment>
<evidence type="ECO:0000313" key="4">
    <source>
        <dbReference type="Proteomes" id="UP001420932"/>
    </source>
</evidence>
<keyword evidence="1" id="KW-0175">Coiled coil</keyword>
<organism evidence="3 4">
    <name type="scientific">Stephania yunnanensis</name>
    <dbReference type="NCBI Taxonomy" id="152371"/>
    <lineage>
        <taxon>Eukaryota</taxon>
        <taxon>Viridiplantae</taxon>
        <taxon>Streptophyta</taxon>
        <taxon>Embryophyta</taxon>
        <taxon>Tracheophyta</taxon>
        <taxon>Spermatophyta</taxon>
        <taxon>Magnoliopsida</taxon>
        <taxon>Ranunculales</taxon>
        <taxon>Menispermaceae</taxon>
        <taxon>Menispermoideae</taxon>
        <taxon>Cissampelideae</taxon>
        <taxon>Stephania</taxon>
    </lineage>
</organism>
<name>A0AAP0FGC2_9MAGN</name>
<evidence type="ECO:0000256" key="2">
    <source>
        <dbReference type="SAM" id="SignalP"/>
    </source>
</evidence>
<evidence type="ECO:0000313" key="3">
    <source>
        <dbReference type="EMBL" id="KAK9107283.1"/>
    </source>
</evidence>
<proteinExistence type="predicted"/>
<accession>A0AAP0FGC2</accession>
<evidence type="ECO:0000256" key="1">
    <source>
        <dbReference type="SAM" id="Coils"/>
    </source>
</evidence>
<keyword evidence="2" id="KW-0732">Signal</keyword>
<keyword evidence="4" id="KW-1185">Reference proteome</keyword>
<dbReference type="EMBL" id="JBBNAF010000010">
    <property type="protein sequence ID" value="KAK9107283.1"/>
    <property type="molecule type" value="Genomic_DNA"/>
</dbReference>
<feature type="signal peptide" evidence="2">
    <location>
        <begin position="1"/>
        <end position="25"/>
    </location>
</feature>
<feature type="coiled-coil region" evidence="1">
    <location>
        <begin position="20"/>
        <end position="47"/>
    </location>
</feature>
<dbReference type="Proteomes" id="UP001420932">
    <property type="component" value="Unassembled WGS sequence"/>
</dbReference>
<protein>
    <submittedName>
        <fullName evidence="3">Uncharacterized protein</fullName>
    </submittedName>
</protein>
<dbReference type="AlphaFoldDB" id="A0AAP0FGC2"/>
<reference evidence="3 4" key="1">
    <citation type="submission" date="2024-01" db="EMBL/GenBank/DDBJ databases">
        <title>Genome assemblies of Stephania.</title>
        <authorList>
            <person name="Yang L."/>
        </authorList>
    </citation>
    <scope>NUCLEOTIDE SEQUENCE [LARGE SCALE GENOMIC DNA]</scope>
    <source>
        <strain evidence="3">YNDBR</strain>
        <tissue evidence="3">Leaf</tissue>
    </source>
</reference>
<feature type="chain" id="PRO_5042998221" evidence="2">
    <location>
        <begin position="26"/>
        <end position="84"/>
    </location>
</feature>
<sequence length="84" mass="10046">MASVNLFSLWFLLQIAISRLQFVKTEKTKMEQKKELEEQDKVRLMKEKDHRFAHVLIETFADDVVESSSNNEKYLNEKFKSFCK</sequence>
<gene>
    <name evidence="3" type="ORF">Syun_023294</name>
</gene>